<protein>
    <submittedName>
        <fullName evidence="2">Uncharacterized protein</fullName>
    </submittedName>
</protein>
<proteinExistence type="predicted"/>
<name>A0A0G4GLQ8_9ALVE</name>
<feature type="signal peptide" evidence="1">
    <location>
        <begin position="1"/>
        <end position="20"/>
    </location>
</feature>
<feature type="chain" id="PRO_5005190881" evidence="1">
    <location>
        <begin position="21"/>
        <end position="380"/>
    </location>
</feature>
<gene>
    <name evidence="2" type="ORF">Cvel_4877</name>
</gene>
<organism evidence="2">
    <name type="scientific">Chromera velia CCMP2878</name>
    <dbReference type="NCBI Taxonomy" id="1169474"/>
    <lineage>
        <taxon>Eukaryota</taxon>
        <taxon>Sar</taxon>
        <taxon>Alveolata</taxon>
        <taxon>Colpodellida</taxon>
        <taxon>Chromeraceae</taxon>
        <taxon>Chromera</taxon>
    </lineage>
</organism>
<dbReference type="AlphaFoldDB" id="A0A0G4GLQ8"/>
<reference evidence="2" key="1">
    <citation type="submission" date="2014-11" db="EMBL/GenBank/DDBJ databases">
        <authorList>
            <person name="Otto D Thomas"/>
            <person name="Naeem Raeece"/>
        </authorList>
    </citation>
    <scope>NUCLEOTIDE SEQUENCE</scope>
</reference>
<dbReference type="VEuPathDB" id="CryptoDB:Cvel_4877"/>
<evidence type="ECO:0000313" key="2">
    <source>
        <dbReference type="EMBL" id="CEM31059.1"/>
    </source>
</evidence>
<accession>A0A0G4GLQ8</accession>
<dbReference type="EMBL" id="CDMZ01001337">
    <property type="protein sequence ID" value="CEM31059.1"/>
    <property type="molecule type" value="Genomic_DNA"/>
</dbReference>
<sequence length="380" mass="41189">MGSILMNWILTLSFFPLAASRLQRAAVSTELEQDLQPPACHPVNRILYIATTLDPTDWEGFLPAKAGQMAALAQSGIEVYMLGFSNAEGLLGTFESSPKASGLKKVSNVAAFDTQKVAAWVDENFVPEKTHLVVGSHGSGSGFAENALTRDSGETILPEDPENDVFVLLESAEFVGLLKGKKFNSIVLDSCVMAELSTAAAFEDATDLLVASEGWMWEDDKDTEKTVFSSYTAKQLACAPLEKTREALDNVVTHYSKFSPRGDLSVIDTSKAAKLASQIRQSGKLMEKLHEWFEGVEEEPIKFAPGTFYKVEGDDAIYDSKYLLSLHKTLGLGESLGYPGLLQMAGETVLFQKGPTAERTETGYTEAIQGISLSLLAFGS</sequence>
<dbReference type="Pfam" id="PF03415">
    <property type="entry name" value="Peptidase_C11"/>
    <property type="match status" value="1"/>
</dbReference>
<evidence type="ECO:0000256" key="1">
    <source>
        <dbReference type="SAM" id="SignalP"/>
    </source>
</evidence>
<dbReference type="InterPro" id="IPR005077">
    <property type="entry name" value="Peptidase_C11"/>
</dbReference>
<keyword evidence="1" id="KW-0732">Signal</keyword>